<dbReference type="HOGENOM" id="CLU_006384_0_0_11"/>
<dbReference type="RefSeq" id="WP_033490343.1">
    <property type="nucleotide sequence ID" value="NZ_CP006018.1"/>
</dbReference>
<keyword evidence="2 5" id="KW-0028">Amino-acid biosynthesis</keyword>
<dbReference type="GO" id="GO:0006526">
    <property type="term" value="P:L-arginine biosynthetic process"/>
    <property type="evidence" value="ECO:0007669"/>
    <property type="project" value="UniProtKB-UniRule"/>
</dbReference>
<feature type="active site" evidence="5 6">
    <location>
        <position position="152"/>
    </location>
</feature>
<comment type="function">
    <text evidence="5">Catalyzes the NADPH-dependent reduction of N-acetyl-5-glutamyl phosphate to yield N-acetyl-L-glutamate 5-semialdehyde.</text>
</comment>
<organism evidence="8 9">
    <name type="scientific">Bifidobacterium [indicum] DSM 20214 = LMG 11587</name>
    <dbReference type="NCBI Taxonomy" id="1341694"/>
    <lineage>
        <taxon>Bacteria</taxon>
        <taxon>Bacillati</taxon>
        <taxon>Actinomycetota</taxon>
        <taxon>Actinomycetes</taxon>
        <taxon>Bifidobacteriales</taxon>
        <taxon>Bifidobacteriaceae</taxon>
        <taxon>Bifidobacterium</taxon>
    </lineage>
</organism>
<dbReference type="GO" id="GO:0003942">
    <property type="term" value="F:N-acetyl-gamma-glutamyl-phosphate reductase activity"/>
    <property type="evidence" value="ECO:0007669"/>
    <property type="project" value="UniProtKB-UniRule"/>
</dbReference>
<comment type="subcellular location">
    <subcellularLocation>
        <location evidence="5">Cytoplasm</location>
    </subcellularLocation>
</comment>
<evidence type="ECO:0000256" key="5">
    <source>
        <dbReference type="HAMAP-Rule" id="MF_00150"/>
    </source>
</evidence>
<gene>
    <name evidence="5" type="primary">argC</name>
    <name evidence="8" type="ORF">BINDI_0826</name>
</gene>
<evidence type="ECO:0000256" key="3">
    <source>
        <dbReference type="ARBA" id="ARBA00022857"/>
    </source>
</evidence>
<dbReference type="AlphaFoldDB" id="A0A087VUT3"/>
<dbReference type="Gene3D" id="3.40.50.720">
    <property type="entry name" value="NAD(P)-binding Rossmann-like Domain"/>
    <property type="match status" value="1"/>
</dbReference>
<feature type="domain" description="Semialdehyde dehydrogenase NAD-binding" evidence="7">
    <location>
        <begin position="5"/>
        <end position="137"/>
    </location>
</feature>
<dbReference type="Pfam" id="PF22698">
    <property type="entry name" value="Semialdhyde_dhC_1"/>
    <property type="match status" value="1"/>
</dbReference>
<keyword evidence="5" id="KW-0963">Cytoplasm</keyword>
<comment type="catalytic activity">
    <reaction evidence="5">
        <text>N-acetyl-L-glutamate 5-semialdehyde + phosphate + NADP(+) = N-acetyl-L-glutamyl 5-phosphate + NADPH + H(+)</text>
        <dbReference type="Rhea" id="RHEA:21588"/>
        <dbReference type="ChEBI" id="CHEBI:15378"/>
        <dbReference type="ChEBI" id="CHEBI:29123"/>
        <dbReference type="ChEBI" id="CHEBI:43474"/>
        <dbReference type="ChEBI" id="CHEBI:57783"/>
        <dbReference type="ChEBI" id="CHEBI:57936"/>
        <dbReference type="ChEBI" id="CHEBI:58349"/>
        <dbReference type="EC" id="1.2.1.38"/>
    </reaction>
</comment>
<dbReference type="Proteomes" id="UP000028569">
    <property type="component" value="Chromosome"/>
</dbReference>
<evidence type="ECO:0000256" key="1">
    <source>
        <dbReference type="ARBA" id="ARBA00022571"/>
    </source>
</evidence>
<dbReference type="CDD" id="cd24148">
    <property type="entry name" value="AGPR_1_actinobacAGPR_like"/>
    <property type="match status" value="1"/>
</dbReference>
<reference evidence="8 9" key="1">
    <citation type="journal article" date="2014" name="Appl. Environ. Microbiol.">
        <title>Genomic encyclopedia of type strains of the genus Bifidobacterium.</title>
        <authorList>
            <person name="Milani C."/>
            <person name="Lugli G.A."/>
            <person name="Duranti S."/>
            <person name="Turroni F."/>
            <person name="Bottacini F."/>
            <person name="Mangifesta M."/>
            <person name="Sanchez B."/>
            <person name="Viappiani A."/>
            <person name="Mancabelli L."/>
            <person name="Taminiau B."/>
            <person name="Delcenserie V."/>
            <person name="Barrangou R."/>
            <person name="Margolles A."/>
            <person name="van Sinderen D."/>
            <person name="Ventura M."/>
        </authorList>
    </citation>
    <scope>NUCLEOTIDE SEQUENCE [LARGE SCALE GENOMIC DNA]</scope>
    <source>
        <strain evidence="8 9">LMG 11587</strain>
    </source>
</reference>
<dbReference type="SMART" id="SM00859">
    <property type="entry name" value="Semialdhyde_dh"/>
    <property type="match status" value="1"/>
</dbReference>
<keyword evidence="3 5" id="KW-0521">NADP</keyword>
<name>A0A087VUT3_9BIFI</name>
<dbReference type="EMBL" id="CP006018">
    <property type="protein sequence ID" value="AIC92096.1"/>
    <property type="molecule type" value="Genomic_DNA"/>
</dbReference>
<accession>A0A087VUT3</accession>
<evidence type="ECO:0000256" key="2">
    <source>
        <dbReference type="ARBA" id="ARBA00022605"/>
    </source>
</evidence>
<comment type="similarity">
    <text evidence="5">Belongs to the NAGSA dehydrogenase family. Type 1 subfamily.</text>
</comment>
<dbReference type="NCBIfam" id="TIGR01850">
    <property type="entry name" value="argC"/>
    <property type="match status" value="1"/>
</dbReference>
<evidence type="ECO:0000313" key="8">
    <source>
        <dbReference type="EMBL" id="AIC92096.1"/>
    </source>
</evidence>
<dbReference type="EC" id="1.2.1.38" evidence="5"/>
<dbReference type="InterPro" id="IPR050085">
    <property type="entry name" value="AGPR"/>
</dbReference>
<dbReference type="UniPathway" id="UPA00068">
    <property type="reaction ID" value="UER00108"/>
</dbReference>
<keyword evidence="4 5" id="KW-0560">Oxidoreductase</keyword>
<evidence type="ECO:0000313" key="9">
    <source>
        <dbReference type="Proteomes" id="UP000028569"/>
    </source>
</evidence>
<keyword evidence="9" id="KW-1185">Reference proteome</keyword>
<dbReference type="InterPro" id="IPR000534">
    <property type="entry name" value="Semialdehyde_DH_NAD-bd"/>
</dbReference>
<dbReference type="SUPFAM" id="SSF51735">
    <property type="entry name" value="NAD(P)-binding Rossmann-fold domains"/>
    <property type="match status" value="1"/>
</dbReference>
<dbReference type="Gene3D" id="3.30.360.10">
    <property type="entry name" value="Dihydrodipicolinate Reductase, domain 2"/>
    <property type="match status" value="1"/>
</dbReference>
<dbReference type="GO" id="GO:0051287">
    <property type="term" value="F:NAD binding"/>
    <property type="evidence" value="ECO:0007669"/>
    <property type="project" value="InterPro"/>
</dbReference>
<dbReference type="InterPro" id="IPR023013">
    <property type="entry name" value="AGPR_AS"/>
</dbReference>
<evidence type="ECO:0000256" key="6">
    <source>
        <dbReference type="PROSITE-ProRule" id="PRU10010"/>
    </source>
</evidence>
<dbReference type="SUPFAM" id="SSF55347">
    <property type="entry name" value="Glyceraldehyde-3-phosphate dehydrogenase-like, C-terminal domain"/>
    <property type="match status" value="1"/>
</dbReference>
<proteinExistence type="inferred from homology"/>
<dbReference type="InterPro" id="IPR000706">
    <property type="entry name" value="AGPR_type-1"/>
</dbReference>
<dbReference type="PANTHER" id="PTHR32338:SF10">
    <property type="entry name" value="N-ACETYL-GAMMA-GLUTAMYL-PHOSPHATE REDUCTASE, CHLOROPLASTIC-RELATED"/>
    <property type="match status" value="1"/>
</dbReference>
<dbReference type="InterPro" id="IPR036291">
    <property type="entry name" value="NAD(P)-bd_dom_sf"/>
</dbReference>
<comment type="pathway">
    <text evidence="5">Amino-acid biosynthesis; L-arginine biosynthesis; N(2)-acetyl-L-ornithine from L-glutamate: step 3/4.</text>
</comment>
<protein>
    <recommendedName>
        <fullName evidence="5">N-acetyl-gamma-glutamyl-phosphate reductase</fullName>
        <shortName evidence="5">AGPR</shortName>
        <ecNumber evidence="5">1.2.1.38</ecNumber>
    </recommendedName>
    <alternativeName>
        <fullName evidence="5">N-acetyl-glutamate semialdehyde dehydrogenase</fullName>
        <shortName evidence="5">NAGSA dehydrogenase</shortName>
    </alternativeName>
</protein>
<dbReference type="PROSITE" id="PS01224">
    <property type="entry name" value="ARGC"/>
    <property type="match status" value="1"/>
</dbReference>
<dbReference type="GO" id="GO:0005737">
    <property type="term" value="C:cytoplasm"/>
    <property type="evidence" value="ECO:0007669"/>
    <property type="project" value="UniProtKB-SubCell"/>
</dbReference>
<dbReference type="KEGG" id="bii:BINDI_0826"/>
<dbReference type="GO" id="GO:0070401">
    <property type="term" value="F:NADP+ binding"/>
    <property type="evidence" value="ECO:0007669"/>
    <property type="project" value="InterPro"/>
</dbReference>
<dbReference type="PANTHER" id="PTHR32338">
    <property type="entry name" value="N-ACETYL-GAMMA-GLUTAMYL-PHOSPHATE REDUCTASE, CHLOROPLASTIC-RELATED-RELATED"/>
    <property type="match status" value="1"/>
</dbReference>
<dbReference type="Pfam" id="PF01118">
    <property type="entry name" value="Semialdhyde_dh"/>
    <property type="match status" value="1"/>
</dbReference>
<dbReference type="CDD" id="cd23934">
    <property type="entry name" value="AGPR_1_C"/>
    <property type="match status" value="1"/>
</dbReference>
<evidence type="ECO:0000259" key="7">
    <source>
        <dbReference type="SMART" id="SM00859"/>
    </source>
</evidence>
<dbReference type="OrthoDB" id="9801289at2"/>
<evidence type="ECO:0000256" key="4">
    <source>
        <dbReference type="ARBA" id="ARBA00023002"/>
    </source>
</evidence>
<dbReference type="HAMAP" id="MF_00150">
    <property type="entry name" value="ArgC_type1"/>
    <property type="match status" value="1"/>
</dbReference>
<sequence length="358" mass="37401">MKEYSVAVAGATGYAGTEAVRLLCGHPAFRVDTLTGASSVGDSFASHSPHIPALADMPIQETRADVLNGHDIIIMALPHGRSGALAEDLDPEALVVDLGADHRLESSGDWNDYYGGPFHDHWSYGLPELMLGGGVKQRDRLAGTHRIAGPGCNVTAVTLAIQPAVSAGLVRTDDLVADLVVAYSGAGKTPGRVDLLAAQALNSAHPYGVGGAHRHIPEIIQNLRHAAGSDGVRTEFKLGFTPILVPMSRGILATVSAPLTERGSSLSEEEVRSIWIEAYAGEPFVQLLPEGVLPSTADVLGSNAAQIQVVLDKRAQRLIAFASIDNLTRGTAGQALQSMNLALGLPEQTGLTTIGVAP</sequence>
<keyword evidence="1 5" id="KW-0055">Arginine biosynthesis</keyword>
<dbReference type="InterPro" id="IPR058924">
    <property type="entry name" value="AGPR_dimerisation_dom"/>
</dbReference>